<dbReference type="EMBL" id="CP019607">
    <property type="protein sequence ID" value="AQP51030.1"/>
    <property type="molecule type" value="Genomic_DNA"/>
</dbReference>
<name>A0A1Q2CY71_9ACTN</name>
<keyword evidence="2" id="KW-1185">Reference proteome</keyword>
<organism evidence="1 2">
    <name type="scientific">Tessaracoccus flavescens</name>
    <dbReference type="NCBI Taxonomy" id="399497"/>
    <lineage>
        <taxon>Bacteria</taxon>
        <taxon>Bacillati</taxon>
        <taxon>Actinomycetota</taxon>
        <taxon>Actinomycetes</taxon>
        <taxon>Propionibacteriales</taxon>
        <taxon>Propionibacteriaceae</taxon>
        <taxon>Tessaracoccus</taxon>
    </lineage>
</organism>
<gene>
    <name evidence="1" type="ORF">BW733_09515</name>
</gene>
<accession>A0A1Q2CY71</accession>
<proteinExistence type="predicted"/>
<protein>
    <submittedName>
        <fullName evidence="1">Uncharacterized protein</fullName>
    </submittedName>
</protein>
<dbReference type="OrthoDB" id="3254362at2"/>
<dbReference type="AlphaFoldDB" id="A0A1Q2CY71"/>
<dbReference type="STRING" id="399497.BW733_09515"/>
<dbReference type="Proteomes" id="UP000188235">
    <property type="component" value="Chromosome"/>
</dbReference>
<dbReference type="KEGG" id="tfa:BW733_09515"/>
<evidence type="ECO:0000313" key="2">
    <source>
        <dbReference type="Proteomes" id="UP000188235"/>
    </source>
</evidence>
<evidence type="ECO:0000313" key="1">
    <source>
        <dbReference type="EMBL" id="AQP51030.1"/>
    </source>
</evidence>
<sequence length="140" mass="15475">MPVAEELSERQKAALIRQQLSDANARGEAARAKVLIDEFLAAAKERGLQPRPLKARTLDGHTVKTDKTGWYLRTNHSVALDTEGNYYSLVVPGGWKERLRGVRLQPTLAPLVIGRGGRDGETGDLREFLAWTLDGTIPQD</sequence>
<reference evidence="1 2" key="1">
    <citation type="journal article" date="2008" name="Int. J. Syst. Evol. Microbiol.">
        <title>Tessaracoccus flavescens sp. nov., isolated from marine sediment.</title>
        <authorList>
            <person name="Lee D.W."/>
            <person name="Lee S.D."/>
        </authorList>
    </citation>
    <scope>NUCLEOTIDE SEQUENCE [LARGE SCALE GENOMIC DNA]</scope>
    <source>
        <strain evidence="1 2">SST-39T</strain>
    </source>
</reference>